<dbReference type="InterPro" id="IPR036922">
    <property type="entry name" value="Rieske_2Fe-2S_sf"/>
</dbReference>
<sequence length="534" mass="59084">MESLQQPLPQVAGSLHERVWENTVTAPAGRPLAEDLQTEVVIIGGGIAGVSIAYQLATVGIRTVLLEKGALGSGETGRTTAHLTVALDDRYYEIERIFGKEKARLAADSHRTAIDYIETVCNTENIAAAFERLPGYLFLHPTDDLHSLKKEYDAAIAAGLPVKFVDLVPGIKPTHQAGIEFMHQATFHPLKYLLGLADAATRKGALLFTHTHVQAIHAEGVVTDKGFRVHARYVVVATNSPVNDKFTMHLKQFAFRTYVIGLRMAKGSLPKALWWDTGDQQADSQIPPYHYVRTAPYDDIYDVLIVGGEDHATGLAFENKEPGPDRYQALETWARRHFPEAGEVIYRWSGQVLEPMDGLAFIGHNPGDKDNIFIVTGDSGNGMTHGTIAGLLIPDLIQGKENKWASLYDPARVKFFKSGRTWIKEFVGGFIEYLKEYPHEADKVKVSAIGVGEGRIIEVGKHKYGVFRDEDNELHVVSAACTHLGCLVKWNPDEQSWDCPCHGSRFSYRGKVLNGPANKDLAYYKEKLPDPDAT</sequence>
<keyword evidence="4" id="KW-0411">Iron-sulfur</keyword>
<keyword evidence="2" id="KW-0479">Metal-binding</keyword>
<dbReference type="Pfam" id="PF01266">
    <property type="entry name" value="DAO"/>
    <property type="match status" value="1"/>
</dbReference>
<evidence type="ECO:0000256" key="3">
    <source>
        <dbReference type="ARBA" id="ARBA00023004"/>
    </source>
</evidence>
<dbReference type="Gene3D" id="2.102.10.10">
    <property type="entry name" value="Rieske [2Fe-2S] iron-sulphur domain"/>
    <property type="match status" value="1"/>
</dbReference>
<dbReference type="PROSITE" id="PS51296">
    <property type="entry name" value="RIESKE"/>
    <property type="match status" value="1"/>
</dbReference>
<dbReference type="InterPro" id="IPR005805">
    <property type="entry name" value="Rieske_Fe-S_prot_C"/>
</dbReference>
<keyword evidence="5" id="KW-1015">Disulfide bond</keyword>
<evidence type="ECO:0000256" key="2">
    <source>
        <dbReference type="ARBA" id="ARBA00022723"/>
    </source>
</evidence>
<dbReference type="Gene3D" id="3.30.9.10">
    <property type="entry name" value="D-Amino Acid Oxidase, subunit A, domain 2"/>
    <property type="match status" value="1"/>
</dbReference>
<dbReference type="OrthoDB" id="9767869at2"/>
<dbReference type="PANTHER" id="PTHR13847:SF281">
    <property type="entry name" value="FAD DEPENDENT OXIDOREDUCTASE DOMAIN-CONTAINING PROTEIN"/>
    <property type="match status" value="1"/>
</dbReference>
<dbReference type="RefSeq" id="WP_108685053.1">
    <property type="nucleotide sequence ID" value="NZ_QCYK01000001.1"/>
</dbReference>
<protein>
    <submittedName>
        <fullName evidence="7">(2Fe-2S)-binding protein</fullName>
    </submittedName>
</protein>
<reference evidence="7 8" key="1">
    <citation type="submission" date="2018-04" db="EMBL/GenBank/DDBJ databases">
        <title>Chitinophaga fuyangensis sp. nov., isolated from soil in a chemical factory.</title>
        <authorList>
            <person name="Chen K."/>
        </authorList>
    </citation>
    <scope>NUCLEOTIDE SEQUENCE [LARGE SCALE GENOMIC DNA]</scope>
    <source>
        <strain evidence="7 8">LY-1</strain>
    </source>
</reference>
<evidence type="ECO:0000259" key="6">
    <source>
        <dbReference type="PROSITE" id="PS51296"/>
    </source>
</evidence>
<name>A0A2T7BL56_9BACT</name>
<accession>A0A2T7BL56</accession>
<comment type="caution">
    <text evidence="7">The sequence shown here is derived from an EMBL/GenBank/DDBJ whole genome shotgun (WGS) entry which is preliminary data.</text>
</comment>
<dbReference type="Proteomes" id="UP000244450">
    <property type="component" value="Unassembled WGS sequence"/>
</dbReference>
<dbReference type="PRINTS" id="PR00162">
    <property type="entry name" value="RIESKE"/>
</dbReference>
<keyword evidence="1" id="KW-0001">2Fe-2S</keyword>
<dbReference type="GO" id="GO:0016020">
    <property type="term" value="C:membrane"/>
    <property type="evidence" value="ECO:0007669"/>
    <property type="project" value="InterPro"/>
</dbReference>
<keyword evidence="3" id="KW-0408">Iron</keyword>
<dbReference type="InterPro" id="IPR036188">
    <property type="entry name" value="FAD/NAD-bd_sf"/>
</dbReference>
<dbReference type="GO" id="GO:0005737">
    <property type="term" value="C:cytoplasm"/>
    <property type="evidence" value="ECO:0007669"/>
    <property type="project" value="TreeGrafter"/>
</dbReference>
<proteinExistence type="predicted"/>
<dbReference type="InterPro" id="IPR006076">
    <property type="entry name" value="FAD-dep_OxRdtase"/>
</dbReference>
<dbReference type="SUPFAM" id="SSF50022">
    <property type="entry name" value="ISP domain"/>
    <property type="match status" value="1"/>
</dbReference>
<dbReference type="SUPFAM" id="SSF51905">
    <property type="entry name" value="FAD/NAD(P)-binding domain"/>
    <property type="match status" value="1"/>
</dbReference>
<evidence type="ECO:0000313" key="7">
    <source>
        <dbReference type="EMBL" id="PUZ28414.1"/>
    </source>
</evidence>
<dbReference type="CDD" id="cd03477">
    <property type="entry name" value="Rieske_YhfW_C"/>
    <property type="match status" value="1"/>
</dbReference>
<organism evidence="7 8">
    <name type="scientific">Chitinophaga parva</name>
    <dbReference type="NCBI Taxonomy" id="2169414"/>
    <lineage>
        <taxon>Bacteria</taxon>
        <taxon>Pseudomonadati</taxon>
        <taxon>Bacteroidota</taxon>
        <taxon>Chitinophagia</taxon>
        <taxon>Chitinophagales</taxon>
        <taxon>Chitinophagaceae</taxon>
        <taxon>Chitinophaga</taxon>
    </lineage>
</organism>
<evidence type="ECO:0000256" key="4">
    <source>
        <dbReference type="ARBA" id="ARBA00023014"/>
    </source>
</evidence>
<dbReference type="AlphaFoldDB" id="A0A2T7BL56"/>
<dbReference type="Gene3D" id="3.50.50.60">
    <property type="entry name" value="FAD/NAD(P)-binding domain"/>
    <property type="match status" value="1"/>
</dbReference>
<dbReference type="EMBL" id="QCYK01000001">
    <property type="protein sequence ID" value="PUZ28414.1"/>
    <property type="molecule type" value="Genomic_DNA"/>
</dbReference>
<dbReference type="PANTHER" id="PTHR13847">
    <property type="entry name" value="SARCOSINE DEHYDROGENASE-RELATED"/>
    <property type="match status" value="1"/>
</dbReference>
<evidence type="ECO:0000313" key="8">
    <source>
        <dbReference type="Proteomes" id="UP000244450"/>
    </source>
</evidence>
<dbReference type="Pfam" id="PF00355">
    <property type="entry name" value="Rieske"/>
    <property type="match status" value="1"/>
</dbReference>
<evidence type="ECO:0000256" key="1">
    <source>
        <dbReference type="ARBA" id="ARBA00022714"/>
    </source>
</evidence>
<gene>
    <name evidence="7" type="ORF">DCC81_02710</name>
</gene>
<keyword evidence="8" id="KW-1185">Reference proteome</keyword>
<evidence type="ECO:0000256" key="5">
    <source>
        <dbReference type="ARBA" id="ARBA00023157"/>
    </source>
</evidence>
<dbReference type="InterPro" id="IPR017941">
    <property type="entry name" value="Rieske_2Fe-2S"/>
</dbReference>
<feature type="domain" description="Rieske" evidence="6">
    <location>
        <begin position="441"/>
        <end position="534"/>
    </location>
</feature>
<dbReference type="GO" id="GO:0051537">
    <property type="term" value="F:2 iron, 2 sulfur cluster binding"/>
    <property type="evidence" value="ECO:0007669"/>
    <property type="project" value="UniProtKB-KW"/>
</dbReference>
<dbReference type="GO" id="GO:0046872">
    <property type="term" value="F:metal ion binding"/>
    <property type="evidence" value="ECO:0007669"/>
    <property type="project" value="UniProtKB-KW"/>
</dbReference>
<dbReference type="InterPro" id="IPR038010">
    <property type="entry name" value="YhfW_C"/>
</dbReference>